<dbReference type="InterPro" id="IPR003599">
    <property type="entry name" value="Ig_sub"/>
</dbReference>
<keyword evidence="11" id="KW-1133">Transmembrane helix</keyword>
<keyword evidence="1" id="KW-0244">Early protein</keyword>
<feature type="transmembrane region" description="Helical" evidence="11">
    <location>
        <begin position="5"/>
        <end position="22"/>
    </location>
</feature>
<dbReference type="InterPro" id="IPR036179">
    <property type="entry name" value="Ig-like_dom_sf"/>
</dbReference>
<keyword evidence="2" id="KW-0899">Viral immunoevasion</keyword>
<evidence type="ECO:0000256" key="4">
    <source>
        <dbReference type="ARBA" id="ARBA00023157"/>
    </source>
</evidence>
<dbReference type="PANTHER" id="PTHR11890:SF44">
    <property type="entry name" value="X-LINKED INTERLEUKIN-1 RECEPTOR ACCESSORY PROTEIN-LIKE 2"/>
    <property type="match status" value="1"/>
</dbReference>
<evidence type="ECO:0000256" key="9">
    <source>
        <dbReference type="ARBA" id="ARBA00041012"/>
    </source>
</evidence>
<evidence type="ECO:0000256" key="2">
    <source>
        <dbReference type="ARBA" id="ARBA00022632"/>
    </source>
</evidence>
<keyword evidence="4" id="KW-1015">Disulfide bond</keyword>
<evidence type="ECO:0000256" key="11">
    <source>
        <dbReference type="SAM" id="Phobius"/>
    </source>
</evidence>
<evidence type="ECO:0000256" key="3">
    <source>
        <dbReference type="ARBA" id="ARBA00022830"/>
    </source>
</evidence>
<dbReference type="Gene3D" id="2.60.40.10">
    <property type="entry name" value="Immunoglobulins"/>
    <property type="match status" value="2"/>
</dbReference>
<evidence type="ECO:0000313" key="13">
    <source>
        <dbReference type="EMBL" id="KAK5645693.1"/>
    </source>
</evidence>
<evidence type="ECO:0000256" key="7">
    <source>
        <dbReference type="ARBA" id="ARBA00023319"/>
    </source>
</evidence>
<reference evidence="13 14" key="1">
    <citation type="journal article" date="2024" name="Insects">
        <title>An Improved Chromosome-Level Genome Assembly of the Firefly Pyrocoelia pectoralis.</title>
        <authorList>
            <person name="Fu X."/>
            <person name="Meyer-Rochow V.B."/>
            <person name="Ballantyne L."/>
            <person name="Zhu X."/>
        </authorList>
    </citation>
    <scope>NUCLEOTIDE SEQUENCE [LARGE SCALE GENOMIC DNA]</scope>
    <source>
        <strain evidence="13">XCY_ONT2</strain>
    </source>
</reference>
<keyword evidence="2" id="KW-0945">Host-virus interaction</keyword>
<proteinExistence type="predicted"/>
<dbReference type="PROSITE" id="PS50835">
    <property type="entry name" value="IG_LIKE"/>
    <property type="match status" value="2"/>
</dbReference>
<sequence length="296" mass="33772">MVVYILFLVTVIYNSCLIIYAIEDYCSTNKFTNDGNTMGFTKEPSLSEYAILGKFKGLHCCAKGYRSIEWYKDGRPYPWHGTFSPLIIYPESANQTVYTQSVTREDAGNYTCLLRNDSVVYTHTITLRVFETLPDDPKITYISENTSACIGEPLRLFCEAFVGFVDLPDAYSEAFWSKSDGNDTFEDGSRIHQIKVSREDGQICGSYLIINNLKEEDYGKYTCTIIKPGRLMELFTYLSERKNSVTYVPPNEVPYKKLFIAAAITILLIATVIILYLQFGLVVRVFCKDHFGRLLE</sequence>
<keyword evidence="7" id="KW-0393">Immunoglobulin domain</keyword>
<dbReference type="Pfam" id="PF00047">
    <property type="entry name" value="ig"/>
    <property type="match status" value="1"/>
</dbReference>
<feature type="domain" description="Ig-like" evidence="12">
    <location>
        <begin position="137"/>
        <end position="225"/>
    </location>
</feature>
<keyword evidence="11" id="KW-0812">Transmembrane</keyword>
<dbReference type="InterPro" id="IPR015621">
    <property type="entry name" value="IL-1_rcpt_fam"/>
</dbReference>
<keyword evidence="5" id="KW-0325">Glycoprotein</keyword>
<dbReference type="InterPro" id="IPR013151">
    <property type="entry name" value="Immunoglobulin_dom"/>
</dbReference>
<dbReference type="PANTHER" id="PTHR11890">
    <property type="entry name" value="INTERLEUKIN-1 RECEPTOR FAMILY MEMBER"/>
    <property type="match status" value="1"/>
</dbReference>
<evidence type="ECO:0000256" key="6">
    <source>
        <dbReference type="ARBA" id="ARBA00023258"/>
    </source>
</evidence>
<comment type="function">
    <text evidence="10">Counteracts the antiviral effects of host IFN-alpha/beta and key IFN-inducible proteins involved in viral RNA degradation suxh as host OAS1. Acts as a soluble IFN-alpha receptor and thus inhibits the interaction between host IFN-alpha and its receptor.</text>
</comment>
<dbReference type="Pfam" id="PF13927">
    <property type="entry name" value="Ig_3"/>
    <property type="match status" value="1"/>
</dbReference>
<keyword evidence="3" id="KW-1114">Inhibition of host interferon signaling pathway by virus</keyword>
<dbReference type="AlphaFoldDB" id="A0AAN7VIB1"/>
<evidence type="ECO:0000259" key="12">
    <source>
        <dbReference type="PROSITE" id="PS50835"/>
    </source>
</evidence>
<accession>A0AAN7VIB1</accession>
<evidence type="ECO:0000256" key="5">
    <source>
        <dbReference type="ARBA" id="ARBA00023180"/>
    </source>
</evidence>
<feature type="domain" description="Ig-like" evidence="12">
    <location>
        <begin position="67"/>
        <end position="126"/>
    </location>
</feature>
<dbReference type="SMART" id="SM00409">
    <property type="entry name" value="IG"/>
    <property type="match status" value="2"/>
</dbReference>
<dbReference type="GO" id="GO:0039502">
    <property type="term" value="P:symbiont-mediated suppression of host type I interferon-mediated signaling pathway"/>
    <property type="evidence" value="ECO:0007669"/>
    <property type="project" value="UniProtKB-KW"/>
</dbReference>
<protein>
    <recommendedName>
        <fullName evidence="9">Soluble interferon alpha/beta receptor OPG204</fullName>
    </recommendedName>
</protein>
<dbReference type="Proteomes" id="UP001329430">
    <property type="component" value="Chromosome 3"/>
</dbReference>
<feature type="transmembrane region" description="Helical" evidence="11">
    <location>
        <begin position="258"/>
        <end position="283"/>
    </location>
</feature>
<dbReference type="EMBL" id="JAVRBK010000003">
    <property type="protein sequence ID" value="KAK5645693.1"/>
    <property type="molecule type" value="Genomic_DNA"/>
</dbReference>
<evidence type="ECO:0000313" key="14">
    <source>
        <dbReference type="Proteomes" id="UP001329430"/>
    </source>
</evidence>
<keyword evidence="14" id="KW-1185">Reference proteome</keyword>
<comment type="caution">
    <text evidence="13">The sequence shown here is derived from an EMBL/GenBank/DDBJ whole genome shotgun (WGS) entry which is preliminary data.</text>
</comment>
<evidence type="ECO:0000256" key="8">
    <source>
        <dbReference type="ARBA" id="ARBA00038761"/>
    </source>
</evidence>
<dbReference type="InterPro" id="IPR013783">
    <property type="entry name" value="Ig-like_fold"/>
</dbReference>
<organism evidence="13 14">
    <name type="scientific">Pyrocoelia pectoralis</name>
    <dbReference type="NCBI Taxonomy" id="417401"/>
    <lineage>
        <taxon>Eukaryota</taxon>
        <taxon>Metazoa</taxon>
        <taxon>Ecdysozoa</taxon>
        <taxon>Arthropoda</taxon>
        <taxon>Hexapoda</taxon>
        <taxon>Insecta</taxon>
        <taxon>Pterygota</taxon>
        <taxon>Neoptera</taxon>
        <taxon>Endopterygota</taxon>
        <taxon>Coleoptera</taxon>
        <taxon>Polyphaga</taxon>
        <taxon>Elateriformia</taxon>
        <taxon>Elateroidea</taxon>
        <taxon>Lampyridae</taxon>
        <taxon>Lampyrinae</taxon>
        <taxon>Pyrocoelia</taxon>
    </lineage>
</organism>
<keyword evidence="6" id="KW-0922">Interferon antiviral system evasion</keyword>
<dbReference type="SUPFAM" id="SSF48726">
    <property type="entry name" value="Immunoglobulin"/>
    <property type="match status" value="2"/>
</dbReference>
<keyword evidence="2" id="KW-1090">Inhibition of host innate immune response by virus</keyword>
<evidence type="ECO:0000256" key="10">
    <source>
        <dbReference type="ARBA" id="ARBA00045444"/>
    </source>
</evidence>
<name>A0AAN7VIB1_9COLE</name>
<comment type="subunit">
    <text evidence="8">Interacts with host IFNA1.</text>
</comment>
<evidence type="ECO:0000256" key="1">
    <source>
        <dbReference type="ARBA" id="ARBA00022518"/>
    </source>
</evidence>
<dbReference type="InterPro" id="IPR007110">
    <property type="entry name" value="Ig-like_dom"/>
</dbReference>
<keyword evidence="11" id="KW-0472">Membrane</keyword>
<gene>
    <name evidence="13" type="ORF">RI129_004157</name>
</gene>